<dbReference type="SUPFAM" id="SSF52200">
    <property type="entry name" value="Toll/Interleukin receptor TIR domain"/>
    <property type="match status" value="1"/>
</dbReference>
<dbReference type="PANTHER" id="PTHR24184">
    <property type="entry name" value="SI:CH211-189E2.2"/>
    <property type="match status" value="1"/>
</dbReference>
<dbReference type="SUPFAM" id="SSF48403">
    <property type="entry name" value="Ankyrin repeat"/>
    <property type="match status" value="1"/>
</dbReference>
<dbReference type="InterPro" id="IPR035897">
    <property type="entry name" value="Toll_tir_struct_dom_sf"/>
</dbReference>
<evidence type="ECO:0000259" key="2">
    <source>
        <dbReference type="Pfam" id="PF13676"/>
    </source>
</evidence>
<feature type="domain" description="TIR" evidence="2">
    <location>
        <begin position="416"/>
        <end position="537"/>
    </location>
</feature>
<dbReference type="Pfam" id="PF12796">
    <property type="entry name" value="Ank_2"/>
    <property type="match status" value="2"/>
</dbReference>
<comment type="caution">
    <text evidence="3">The sequence shown here is derived from an EMBL/GenBank/DDBJ whole genome shotgun (WGS) entry which is preliminary data.</text>
</comment>
<dbReference type="InterPro" id="IPR002110">
    <property type="entry name" value="Ankyrin_rpt"/>
</dbReference>
<dbReference type="PANTHER" id="PTHR24184:SF11">
    <property type="entry name" value="ANKYRIN REPEAT AND SOCS BOX CONTAINING 3"/>
    <property type="match status" value="1"/>
</dbReference>
<dbReference type="SMART" id="SM00248">
    <property type="entry name" value="ANK"/>
    <property type="match status" value="7"/>
</dbReference>
<evidence type="ECO:0000313" key="4">
    <source>
        <dbReference type="Proteomes" id="UP001642464"/>
    </source>
</evidence>
<feature type="repeat" description="ANK" evidence="1">
    <location>
        <begin position="67"/>
        <end position="99"/>
    </location>
</feature>
<keyword evidence="4" id="KW-1185">Reference proteome</keyword>
<dbReference type="Gene3D" id="1.25.40.20">
    <property type="entry name" value="Ankyrin repeat-containing domain"/>
    <property type="match status" value="3"/>
</dbReference>
<evidence type="ECO:0000313" key="3">
    <source>
        <dbReference type="EMBL" id="CAK9086071.1"/>
    </source>
</evidence>
<dbReference type="Pfam" id="PF13637">
    <property type="entry name" value="Ank_4"/>
    <property type="match status" value="1"/>
</dbReference>
<dbReference type="Pfam" id="PF13676">
    <property type="entry name" value="TIR_2"/>
    <property type="match status" value="1"/>
</dbReference>
<feature type="repeat" description="ANK" evidence="1">
    <location>
        <begin position="100"/>
        <end position="132"/>
    </location>
</feature>
<dbReference type="Gene3D" id="3.40.50.10140">
    <property type="entry name" value="Toll/interleukin-1 receptor homology (TIR) domain"/>
    <property type="match status" value="1"/>
</dbReference>
<sequence>MADAIMAGDLARVRELVSGDPGALDRVMVTHGGGTLLLWALHPACRKEAVAMFLIEAGADIDAVDYGGWTALMYACRYDQPETAQLLINKGATLDGANKDGWTALMLACRYGQPEVAQLLINKGVKLDLLNQHGWTVLMIACSFDQPETAQLLINKGAKLDTINQVGWTALMYACRHDQPEAAQLLINKGAKLDLANQAGWTVLMIACRYDQPETAQLLINKGAKLDMVQNHGFTALMVACQKPSESHHTSAGLLRCVKLLVAAGAALNLQTTLIDVDEKTGVTTPAGSTAMDIARLSQRSDAVEFLEFVQHSEVSKLLLDTAKASPEAVVRFFDNDVRHFEDCELLDDADLANLGVDKFMVRKRFLAHFEDKSKQRLSLAKRFSKRLSGILGRGNAESHDAFLTHDWGTDELGRNNHARVTKVNDFLIARGKATWFDEDRLEANIAQQIAKGLEASRKVVVFITERYMDKLQSLSEDYCREEFLAACNISGTRNMIAVVMEPRMLDQRAWRGPLQLKMGTHLFLDFSTDEAMDANLPELLNRL</sequence>
<evidence type="ECO:0000256" key="1">
    <source>
        <dbReference type="PROSITE-ProRule" id="PRU00023"/>
    </source>
</evidence>
<organism evidence="3 4">
    <name type="scientific">Durusdinium trenchii</name>
    <dbReference type="NCBI Taxonomy" id="1381693"/>
    <lineage>
        <taxon>Eukaryota</taxon>
        <taxon>Sar</taxon>
        <taxon>Alveolata</taxon>
        <taxon>Dinophyceae</taxon>
        <taxon>Suessiales</taxon>
        <taxon>Symbiodiniaceae</taxon>
        <taxon>Durusdinium</taxon>
    </lineage>
</organism>
<feature type="repeat" description="ANK" evidence="1">
    <location>
        <begin position="166"/>
        <end position="198"/>
    </location>
</feature>
<feature type="repeat" description="ANK" evidence="1">
    <location>
        <begin position="199"/>
        <end position="231"/>
    </location>
</feature>
<accession>A0ABP0QCU9</accession>
<feature type="repeat" description="ANK" evidence="1">
    <location>
        <begin position="133"/>
        <end position="165"/>
    </location>
</feature>
<reference evidence="3 4" key="1">
    <citation type="submission" date="2024-02" db="EMBL/GenBank/DDBJ databases">
        <authorList>
            <person name="Chen Y."/>
            <person name="Shah S."/>
            <person name="Dougan E. K."/>
            <person name="Thang M."/>
            <person name="Chan C."/>
        </authorList>
    </citation>
    <scope>NUCLEOTIDE SEQUENCE [LARGE SCALE GENOMIC DNA]</scope>
</reference>
<dbReference type="EMBL" id="CAXAMM010039388">
    <property type="protein sequence ID" value="CAK9086071.1"/>
    <property type="molecule type" value="Genomic_DNA"/>
</dbReference>
<proteinExistence type="predicted"/>
<dbReference type="InterPro" id="IPR036770">
    <property type="entry name" value="Ankyrin_rpt-contain_sf"/>
</dbReference>
<dbReference type="Proteomes" id="UP001642464">
    <property type="component" value="Unassembled WGS sequence"/>
</dbReference>
<protein>
    <submittedName>
        <fullName evidence="3">Ankyrin repeat protein L93</fullName>
    </submittedName>
</protein>
<keyword evidence="1" id="KW-0040">ANK repeat</keyword>
<name>A0ABP0QCU9_9DINO</name>
<dbReference type="PROSITE" id="PS50297">
    <property type="entry name" value="ANK_REP_REGION"/>
    <property type="match status" value="4"/>
</dbReference>
<dbReference type="PROSITE" id="PS50088">
    <property type="entry name" value="ANK_REPEAT"/>
    <property type="match status" value="5"/>
</dbReference>
<dbReference type="InterPro" id="IPR000157">
    <property type="entry name" value="TIR_dom"/>
</dbReference>
<gene>
    <name evidence="3" type="ORF">SCF082_LOCUS40730</name>
</gene>